<accession>A0ABR4LIF1</accession>
<dbReference type="Proteomes" id="UP001610432">
    <property type="component" value="Unassembled WGS sequence"/>
</dbReference>
<proteinExistence type="predicted"/>
<evidence type="ECO:0000313" key="1">
    <source>
        <dbReference type="EMBL" id="KAL2864236.1"/>
    </source>
</evidence>
<name>A0ABR4LIF1_9EURO</name>
<gene>
    <name evidence="1" type="ORF">BJX67DRAFT_373960</name>
</gene>
<dbReference type="InterPro" id="IPR010354">
    <property type="entry name" value="Oleate_hydratase"/>
</dbReference>
<protein>
    <submittedName>
        <fullName evidence="1">Streptococcal 67 kDa myosin-cross-reactive antigen like family-domain-containing protein</fullName>
    </submittedName>
</protein>
<dbReference type="GeneID" id="98146546"/>
<dbReference type="PANTHER" id="PTHR37417">
    <property type="entry name" value="67 KDA MYOSIN-CROSS-REACTIVE ANTIGEN FAMILY PROTEIN (AFU_ORTHOLOGUE AFUA_5G09970)"/>
    <property type="match status" value="1"/>
</dbReference>
<dbReference type="PANTHER" id="PTHR37417:SF4">
    <property type="entry name" value="67 KDA MYOSIN-CROSS-REACTIVE ANTIGEN FAMILY PROTEIN (AFU_ORTHOLOGUE AFUA_3G03570)"/>
    <property type="match status" value="1"/>
</dbReference>
<dbReference type="Gene3D" id="3.50.50.60">
    <property type="entry name" value="FAD/NAD(P)-binding domain"/>
    <property type="match status" value="3"/>
</dbReference>
<sequence length="529" mass="58837">MSRCRRNPQITHAWIIGADISSLAAAVYLIHDARVPGPHVHIIANDCHPINEIEKNGCLAKAANSGLEFVSCIIDRCTKQLLSCVSGSTRLHGYVLGKIMNTKNGTDRKSFYFLKHGERGIRKLQQPLTQLRLADRKDVLKVMLDEEKNLDSKSIEDCFKGSFIQSDLWQLFSKRFALQPWHSATEFQRCLRKYLEEAQYSRVDQPAAAQYIMESLQATVRDYLRKEGVNFWPRTLVSDLKLLTENSSTNVSMIEGTQNGKSFRIPITREDIVLVALGSTISGSLAGSNGAPPPPIPVRADWIMNNSWSLWFKLAQISPEFGNPAAFCTHLSESKVEAFTVTLPGDGPNLYSYLAEQIGEGSSLIIPNSSWSLCLYLPSHPLGSEERTEVHNICGYGLTPEKFGNFIKKPMCCCAGQEILSELLSHLGRGFDECLSTAITIPLLMPLASAALMRRNRDDRPHNIPQHTKNIGFIGAFSEIADETVCGLEYCVRSAQIAVYGLMSLHQSLPNVKINAVAERYGKRNDCMA</sequence>
<comment type="caution">
    <text evidence="1">The sequence shown here is derived from an EMBL/GenBank/DDBJ whole genome shotgun (WGS) entry which is preliminary data.</text>
</comment>
<dbReference type="EMBL" id="JBFXLQ010000042">
    <property type="protein sequence ID" value="KAL2864236.1"/>
    <property type="molecule type" value="Genomic_DNA"/>
</dbReference>
<dbReference type="InterPro" id="IPR036188">
    <property type="entry name" value="FAD/NAD-bd_sf"/>
</dbReference>
<dbReference type="RefSeq" id="XP_070883215.1">
    <property type="nucleotide sequence ID" value="XM_071031474.1"/>
</dbReference>
<dbReference type="Pfam" id="PF06100">
    <property type="entry name" value="MCRA"/>
    <property type="match status" value="1"/>
</dbReference>
<organism evidence="1 2">
    <name type="scientific">Aspergillus lucknowensis</name>
    <dbReference type="NCBI Taxonomy" id="176173"/>
    <lineage>
        <taxon>Eukaryota</taxon>
        <taxon>Fungi</taxon>
        <taxon>Dikarya</taxon>
        <taxon>Ascomycota</taxon>
        <taxon>Pezizomycotina</taxon>
        <taxon>Eurotiomycetes</taxon>
        <taxon>Eurotiomycetidae</taxon>
        <taxon>Eurotiales</taxon>
        <taxon>Aspergillaceae</taxon>
        <taxon>Aspergillus</taxon>
        <taxon>Aspergillus subgen. Nidulantes</taxon>
    </lineage>
</organism>
<evidence type="ECO:0000313" key="2">
    <source>
        <dbReference type="Proteomes" id="UP001610432"/>
    </source>
</evidence>
<dbReference type="SUPFAM" id="SSF51905">
    <property type="entry name" value="FAD/NAD(P)-binding domain"/>
    <property type="match status" value="1"/>
</dbReference>
<keyword evidence="2" id="KW-1185">Reference proteome</keyword>
<reference evidence="1 2" key="1">
    <citation type="submission" date="2024-07" db="EMBL/GenBank/DDBJ databases">
        <title>Section-level genome sequencing and comparative genomics of Aspergillus sections Usti and Cavernicolus.</title>
        <authorList>
            <consortium name="Lawrence Berkeley National Laboratory"/>
            <person name="Nybo J.L."/>
            <person name="Vesth T.C."/>
            <person name="Theobald S."/>
            <person name="Frisvad J.C."/>
            <person name="Larsen T.O."/>
            <person name="Kjaerboelling I."/>
            <person name="Rothschild-Mancinelli K."/>
            <person name="Lyhne E.K."/>
            <person name="Kogle M.E."/>
            <person name="Barry K."/>
            <person name="Clum A."/>
            <person name="Na H."/>
            <person name="Ledsgaard L."/>
            <person name="Lin J."/>
            <person name="Lipzen A."/>
            <person name="Kuo A."/>
            <person name="Riley R."/>
            <person name="Mondo S."/>
            <person name="Labutti K."/>
            <person name="Haridas S."/>
            <person name="Pangalinan J."/>
            <person name="Salamov A.A."/>
            <person name="Simmons B.A."/>
            <person name="Magnuson J.K."/>
            <person name="Chen J."/>
            <person name="Drula E."/>
            <person name="Henrissat B."/>
            <person name="Wiebenga A."/>
            <person name="Lubbers R.J."/>
            <person name="Gomes A.C."/>
            <person name="Macurrencykelacurrency M.R."/>
            <person name="Stajich J."/>
            <person name="Grigoriev I.V."/>
            <person name="Mortensen U.H."/>
            <person name="De Vries R.P."/>
            <person name="Baker S.E."/>
            <person name="Andersen M.R."/>
        </authorList>
    </citation>
    <scope>NUCLEOTIDE SEQUENCE [LARGE SCALE GENOMIC DNA]</scope>
    <source>
        <strain evidence="1 2">CBS 449.75</strain>
    </source>
</reference>